<sequence>MTNIDAADEHLLLQSGPRNAWEVGLVERRVSVLLRALARHHDQDVLVVASQPVFEQHWCADPLVTLAKVILVARIEQRM</sequence>
<protein>
    <submittedName>
        <fullName evidence="1">Uncharacterized protein</fullName>
    </submittedName>
</protein>
<organism evidence="1 2">
    <name type="scientific">Conexibacter stalactiti</name>
    <dbReference type="NCBI Taxonomy" id="1940611"/>
    <lineage>
        <taxon>Bacteria</taxon>
        <taxon>Bacillati</taxon>
        <taxon>Actinomycetota</taxon>
        <taxon>Thermoleophilia</taxon>
        <taxon>Solirubrobacterales</taxon>
        <taxon>Conexibacteraceae</taxon>
        <taxon>Conexibacter</taxon>
    </lineage>
</organism>
<name>A0ABU4HRR7_9ACTN</name>
<accession>A0ABU4HRR7</accession>
<dbReference type="RefSeq" id="WP_318598280.1">
    <property type="nucleotide sequence ID" value="NZ_JAWSTH010000043.1"/>
</dbReference>
<reference evidence="1 2" key="2">
    <citation type="submission" date="2023-10" db="EMBL/GenBank/DDBJ databases">
        <authorList>
            <person name="Han X.F."/>
        </authorList>
    </citation>
    <scope>NUCLEOTIDE SEQUENCE [LARGE SCALE GENOMIC DNA]</scope>
    <source>
        <strain evidence="1 2">KCTC 39840</strain>
    </source>
</reference>
<dbReference type="Proteomes" id="UP001284601">
    <property type="component" value="Unassembled WGS sequence"/>
</dbReference>
<gene>
    <name evidence="1" type="ORF">R7226_16420</name>
</gene>
<dbReference type="EMBL" id="JAWSTH010000043">
    <property type="protein sequence ID" value="MDW5595935.1"/>
    <property type="molecule type" value="Genomic_DNA"/>
</dbReference>
<evidence type="ECO:0000313" key="2">
    <source>
        <dbReference type="Proteomes" id="UP001284601"/>
    </source>
</evidence>
<evidence type="ECO:0000313" key="1">
    <source>
        <dbReference type="EMBL" id="MDW5595935.1"/>
    </source>
</evidence>
<proteinExistence type="predicted"/>
<comment type="caution">
    <text evidence="1">The sequence shown here is derived from an EMBL/GenBank/DDBJ whole genome shotgun (WGS) entry which is preliminary data.</text>
</comment>
<reference evidence="2" key="1">
    <citation type="submission" date="2023-07" db="EMBL/GenBank/DDBJ databases">
        <title>Conexibacter stalactiti sp. nov., isolated from stalactites in a lava cave and emended description of the genus Conexibacter.</title>
        <authorList>
            <person name="Lee S.D."/>
        </authorList>
    </citation>
    <scope>NUCLEOTIDE SEQUENCE [LARGE SCALE GENOMIC DNA]</scope>
    <source>
        <strain evidence="2">KCTC 39840</strain>
    </source>
</reference>
<keyword evidence="2" id="KW-1185">Reference proteome</keyword>